<dbReference type="RefSeq" id="WP_096357708.1">
    <property type="nucleotide sequence ID" value="NZ_AP014946.1"/>
</dbReference>
<dbReference type="PANTHER" id="PTHR48084">
    <property type="entry name" value="2-OXOGLUTARATE OXIDOREDUCTASE SUBUNIT KORB-RELATED"/>
    <property type="match status" value="1"/>
</dbReference>
<dbReference type="GO" id="GO:0016625">
    <property type="term" value="F:oxidoreductase activity, acting on the aldehyde or oxo group of donors, iron-sulfur protein as acceptor"/>
    <property type="evidence" value="ECO:0007669"/>
    <property type="project" value="UniProtKB-ARBA"/>
</dbReference>
<dbReference type="Gene3D" id="3.40.50.970">
    <property type="match status" value="1"/>
</dbReference>
<dbReference type="EMBL" id="AP014946">
    <property type="protein sequence ID" value="BAT61016.1"/>
    <property type="molecule type" value="Genomic_DNA"/>
</dbReference>
<dbReference type="GO" id="GO:0045333">
    <property type="term" value="P:cellular respiration"/>
    <property type="evidence" value="ECO:0007669"/>
    <property type="project" value="UniProtKB-ARBA"/>
</dbReference>
<dbReference type="Pfam" id="PF02775">
    <property type="entry name" value="TPP_enzyme_C"/>
    <property type="match status" value="1"/>
</dbReference>
<dbReference type="EC" id="1.2.-.-" evidence="3"/>
<dbReference type="PANTHER" id="PTHR48084:SF5">
    <property type="entry name" value="BLR6744 PROTEIN"/>
    <property type="match status" value="1"/>
</dbReference>
<dbReference type="Proteomes" id="UP000236884">
    <property type="component" value="Chromosome"/>
</dbReference>
<proteinExistence type="predicted"/>
<dbReference type="KEGG" id="vgo:GJW-30_1_03566"/>
<reference evidence="3 4" key="1">
    <citation type="submission" date="2015-08" db="EMBL/GenBank/DDBJ databases">
        <title>Investigation of the bacterial diversity of lava forest soil.</title>
        <authorList>
            <person name="Lee J.S."/>
        </authorList>
    </citation>
    <scope>NUCLEOTIDE SEQUENCE [LARGE SCALE GENOMIC DNA]</scope>
    <source>
        <strain evidence="3 4">GJW-30</strain>
    </source>
</reference>
<dbReference type="GO" id="GO:0044281">
    <property type="term" value="P:small molecule metabolic process"/>
    <property type="evidence" value="ECO:0007669"/>
    <property type="project" value="UniProtKB-ARBA"/>
</dbReference>
<evidence type="ECO:0000259" key="2">
    <source>
        <dbReference type="Pfam" id="PF02775"/>
    </source>
</evidence>
<dbReference type="InterPro" id="IPR051457">
    <property type="entry name" value="2-oxoacid:Fd_oxidoreductase"/>
</dbReference>
<evidence type="ECO:0000256" key="1">
    <source>
        <dbReference type="ARBA" id="ARBA00023002"/>
    </source>
</evidence>
<evidence type="ECO:0000313" key="3">
    <source>
        <dbReference type="EMBL" id="BAT61016.1"/>
    </source>
</evidence>
<dbReference type="InterPro" id="IPR029061">
    <property type="entry name" value="THDP-binding"/>
</dbReference>
<dbReference type="OrthoDB" id="9775140at2"/>
<feature type="domain" description="Thiamine pyrophosphate enzyme TPP-binding" evidence="2">
    <location>
        <begin position="66"/>
        <end position="214"/>
    </location>
</feature>
<name>A0A0S3PYI7_9BRAD</name>
<sequence length="351" mass="37734">MTYLLKPKFHHPGLPKNELGYTHRDYEGKISTLCAGCGHDSITGAIVTACFELAIEPHRVAKISGIGCSSKTPDYFLGQSHGFNSVHGRMPSVLTGANLANRDLIYLGVSGDGDSASIGFGQFAHAIRRGVNMAYIVENNGVYGLTKGQFSATADRGSKSKKGVHNTDNAIDLVAIALQLGATYVARSFSGDKGQLVPLIKGAIEHQGAAFLDVISPCVAFNNHAGSTKSFDYVREHNMAVNRLDFITGRNPITADYAPGTVEIVEQHDGSKLVLRKVAPHYDPHDRVKAITYLQESHAAGEIVTGLLYVDKEPADLHGHLNTVKTPLNALNEKELCPGSDALEKFNASLR</sequence>
<keyword evidence="4" id="KW-1185">Reference proteome</keyword>
<dbReference type="CDD" id="cd03375">
    <property type="entry name" value="TPP_OGFOR"/>
    <property type="match status" value="1"/>
</dbReference>
<dbReference type="SUPFAM" id="SSF52518">
    <property type="entry name" value="Thiamin diphosphate-binding fold (THDP-binding)"/>
    <property type="match status" value="1"/>
</dbReference>
<protein>
    <submittedName>
        <fullName evidence="3">2-oxoglutarate oxidoreductase subunit KorB</fullName>
        <ecNumber evidence="3">1.2.-.-</ecNumber>
    </submittedName>
</protein>
<evidence type="ECO:0000313" key="4">
    <source>
        <dbReference type="Proteomes" id="UP000236884"/>
    </source>
</evidence>
<accession>A0A0S3PYI7</accession>
<dbReference type="InterPro" id="IPR011766">
    <property type="entry name" value="TPP_enzyme_TPP-bd"/>
</dbReference>
<dbReference type="GO" id="GO:0030976">
    <property type="term" value="F:thiamine pyrophosphate binding"/>
    <property type="evidence" value="ECO:0007669"/>
    <property type="project" value="InterPro"/>
</dbReference>
<gene>
    <name evidence="3" type="primary">korB</name>
    <name evidence="3" type="ORF">GJW-30_1_03566</name>
</gene>
<dbReference type="AlphaFoldDB" id="A0A0S3PYI7"/>
<keyword evidence="1 3" id="KW-0560">Oxidoreductase</keyword>
<organism evidence="3 4">
    <name type="scientific">Variibacter gotjawalensis</name>
    <dbReference type="NCBI Taxonomy" id="1333996"/>
    <lineage>
        <taxon>Bacteria</taxon>
        <taxon>Pseudomonadati</taxon>
        <taxon>Pseudomonadota</taxon>
        <taxon>Alphaproteobacteria</taxon>
        <taxon>Hyphomicrobiales</taxon>
        <taxon>Nitrobacteraceae</taxon>
        <taxon>Variibacter</taxon>
    </lineage>
</organism>